<dbReference type="EMBL" id="ML145102">
    <property type="protein sequence ID" value="TBU60773.1"/>
    <property type="molecule type" value="Genomic_DNA"/>
</dbReference>
<dbReference type="Proteomes" id="UP000292082">
    <property type="component" value="Unassembled WGS sequence"/>
</dbReference>
<keyword evidence="2" id="KW-1185">Reference proteome</keyword>
<reference evidence="1 2" key="1">
    <citation type="submission" date="2019-01" db="EMBL/GenBank/DDBJ databases">
        <title>Draft genome sequences of three monokaryotic isolates of the white-rot basidiomycete fungus Dichomitus squalens.</title>
        <authorList>
            <consortium name="DOE Joint Genome Institute"/>
            <person name="Lopez S.C."/>
            <person name="Andreopoulos B."/>
            <person name="Pangilinan J."/>
            <person name="Lipzen A."/>
            <person name="Riley R."/>
            <person name="Ahrendt S."/>
            <person name="Ng V."/>
            <person name="Barry K."/>
            <person name="Daum C."/>
            <person name="Grigoriev I.V."/>
            <person name="Hilden K.S."/>
            <person name="Makela M.R."/>
            <person name="de Vries R.P."/>
        </authorList>
    </citation>
    <scope>NUCLEOTIDE SEQUENCE [LARGE SCALE GENOMIC DNA]</scope>
    <source>
        <strain evidence="1 2">CBS 464.89</strain>
    </source>
</reference>
<accession>A0A4Q9Q0U8</accession>
<gene>
    <name evidence="1" type="ORF">BD310DRAFT_922031</name>
</gene>
<sequence>MMSDGPREHCLARHWYCTALSRSSHVGAWESKFVRHSASCLSMHKRMANHVGVALFTSAAVCSAAMPHVSALWPAVADHFVATSYASAHAFGGAC</sequence>
<evidence type="ECO:0000313" key="1">
    <source>
        <dbReference type="EMBL" id="TBU60773.1"/>
    </source>
</evidence>
<evidence type="ECO:0000313" key="2">
    <source>
        <dbReference type="Proteomes" id="UP000292082"/>
    </source>
</evidence>
<dbReference type="AlphaFoldDB" id="A0A4Q9Q0U8"/>
<proteinExistence type="predicted"/>
<organism evidence="1 2">
    <name type="scientific">Dichomitus squalens</name>
    <dbReference type="NCBI Taxonomy" id="114155"/>
    <lineage>
        <taxon>Eukaryota</taxon>
        <taxon>Fungi</taxon>
        <taxon>Dikarya</taxon>
        <taxon>Basidiomycota</taxon>
        <taxon>Agaricomycotina</taxon>
        <taxon>Agaricomycetes</taxon>
        <taxon>Polyporales</taxon>
        <taxon>Polyporaceae</taxon>
        <taxon>Dichomitus</taxon>
    </lineage>
</organism>
<name>A0A4Q9Q0U8_9APHY</name>
<protein>
    <submittedName>
        <fullName evidence="1">Uncharacterized protein</fullName>
    </submittedName>
</protein>